<dbReference type="PANTHER" id="PTHR21294:SF8">
    <property type="entry name" value="ELECTRON TRANSFER FLAVOPROTEIN SUBUNIT BETA"/>
    <property type="match status" value="1"/>
</dbReference>
<evidence type="ECO:0000256" key="3">
    <source>
        <dbReference type="ARBA" id="ARBA00022448"/>
    </source>
</evidence>
<dbReference type="PANTHER" id="PTHR21294">
    <property type="entry name" value="ELECTRON TRANSFER FLAVOPROTEIN BETA-SUBUNIT"/>
    <property type="match status" value="1"/>
</dbReference>
<accession>A0ABX8AW34</accession>
<evidence type="ECO:0000256" key="4">
    <source>
        <dbReference type="ARBA" id="ARBA00022982"/>
    </source>
</evidence>
<dbReference type="Proteomes" id="UP000677668">
    <property type="component" value="Chromosome 1"/>
</dbReference>
<keyword evidence="3" id="KW-0813">Transport</keyword>
<sequence>MKIAVCIKAVPETDTRIKIAADGCSIDRADVKFIISPYDEFALEEAVRLKEAKGGQVIALALGGDEVPNLLREALARGADEAIHISSAGIAVDDPLCVGKTLAAALKSITPDMVFFGKHGVGGDNQQVHTIVAEKLGWPQVTVVTKLEVSDGRVRAEREIEGGIEVVETGLPAVIGAQKGLNEPRYPKLQSIMQAKKKPLASKSFADFGLSAAEVGPEAAGLVITALRLPPPRQAGRKITGDPEQQASELLSALQQEVKVI</sequence>
<dbReference type="SMART" id="SM00893">
    <property type="entry name" value="ETF"/>
    <property type="match status" value="1"/>
</dbReference>
<reference evidence="6 7" key="1">
    <citation type="submission" date="2021-03" db="EMBL/GenBank/DDBJ databases">
        <title>Genomic and phenotypic characterization of Chloracidobacterium isolates provides evidence for multiple species.</title>
        <authorList>
            <person name="Saini M.K."/>
            <person name="Costas A.M.G."/>
            <person name="Tank M."/>
            <person name="Bryant D.A."/>
        </authorList>
    </citation>
    <scope>NUCLEOTIDE SEQUENCE [LARGE SCALE GENOMIC DNA]</scope>
    <source>
        <strain evidence="6 7">N</strain>
    </source>
</reference>
<dbReference type="PIRSF" id="PIRSF000090">
    <property type="entry name" value="Beta-ETF"/>
    <property type="match status" value="1"/>
</dbReference>
<dbReference type="InterPro" id="IPR014729">
    <property type="entry name" value="Rossmann-like_a/b/a_fold"/>
</dbReference>
<dbReference type="EMBL" id="CP072642">
    <property type="protein sequence ID" value="QUV92888.1"/>
    <property type="molecule type" value="Genomic_DNA"/>
</dbReference>
<gene>
    <name evidence="6" type="ORF">J8C05_05695</name>
</gene>
<proteinExistence type="inferred from homology"/>
<evidence type="ECO:0000256" key="2">
    <source>
        <dbReference type="ARBA" id="ARBA00016797"/>
    </source>
</evidence>
<dbReference type="CDD" id="cd01714">
    <property type="entry name" value="ETF_beta"/>
    <property type="match status" value="1"/>
</dbReference>
<dbReference type="Gene3D" id="3.40.50.620">
    <property type="entry name" value="HUPs"/>
    <property type="match status" value="1"/>
</dbReference>
<dbReference type="InterPro" id="IPR014730">
    <property type="entry name" value="ETF_a/b_N"/>
</dbReference>
<dbReference type="InterPro" id="IPR012255">
    <property type="entry name" value="ETF_b"/>
</dbReference>
<evidence type="ECO:0000256" key="1">
    <source>
        <dbReference type="ARBA" id="ARBA00007557"/>
    </source>
</evidence>
<dbReference type="SUPFAM" id="SSF52402">
    <property type="entry name" value="Adenine nucleotide alpha hydrolases-like"/>
    <property type="match status" value="1"/>
</dbReference>
<keyword evidence="7" id="KW-1185">Reference proteome</keyword>
<name>A0ABX8AW34_9BACT</name>
<feature type="domain" description="Electron transfer flavoprotein alpha/beta-subunit N-terminal" evidence="5">
    <location>
        <begin position="23"/>
        <end position="212"/>
    </location>
</feature>
<protein>
    <recommendedName>
        <fullName evidence="2">Electron transfer flavoprotein subunit beta</fullName>
    </recommendedName>
</protein>
<dbReference type="InterPro" id="IPR033948">
    <property type="entry name" value="ETF_beta_N"/>
</dbReference>
<evidence type="ECO:0000259" key="5">
    <source>
        <dbReference type="SMART" id="SM00893"/>
    </source>
</evidence>
<dbReference type="Pfam" id="PF01012">
    <property type="entry name" value="ETF"/>
    <property type="match status" value="1"/>
</dbReference>
<evidence type="ECO:0000313" key="6">
    <source>
        <dbReference type="EMBL" id="QUV92888.1"/>
    </source>
</evidence>
<evidence type="ECO:0000313" key="7">
    <source>
        <dbReference type="Proteomes" id="UP000677668"/>
    </source>
</evidence>
<comment type="similarity">
    <text evidence="1">Belongs to the ETF beta-subunit/FixA family.</text>
</comment>
<dbReference type="RefSeq" id="WP_211421323.1">
    <property type="nucleotide sequence ID" value="NZ_CP072642.1"/>
</dbReference>
<organism evidence="6 7">
    <name type="scientific">Chloracidobacterium sp. N</name>
    <dbReference type="NCBI Taxonomy" id="2821540"/>
    <lineage>
        <taxon>Bacteria</taxon>
        <taxon>Pseudomonadati</taxon>
        <taxon>Acidobacteriota</taxon>
        <taxon>Terriglobia</taxon>
        <taxon>Terriglobales</taxon>
        <taxon>Acidobacteriaceae</taxon>
        <taxon>Chloracidobacterium</taxon>
        <taxon>Chloracidobacterium aggregatum</taxon>
    </lineage>
</organism>
<keyword evidence="4" id="KW-0249">Electron transport</keyword>